<protein>
    <recommendedName>
        <fullName evidence="4">succinate dehydrogenase</fullName>
        <ecNumber evidence="4">1.3.5.1</ecNumber>
    </recommendedName>
</protein>
<dbReference type="EMBL" id="BA000036">
    <property type="protein sequence ID" value="BAB97765.1"/>
    <property type="molecule type" value="Genomic_DNA"/>
</dbReference>
<feature type="domain" description="4Fe-4S ferredoxin-type" evidence="14">
    <location>
        <begin position="180"/>
        <end position="209"/>
    </location>
</feature>
<dbReference type="InterPro" id="IPR025192">
    <property type="entry name" value="Succ_DH/fum_Rdtase_N"/>
</dbReference>
<evidence type="ECO:0000256" key="7">
    <source>
        <dbReference type="ARBA" id="ARBA00022714"/>
    </source>
</evidence>
<comment type="similarity">
    <text evidence="3">Belongs to the succinate dehydrogenase/fumarate reductase iron-sulfur protein family.</text>
</comment>
<keyword evidence="9" id="KW-0560">Oxidoreductase</keyword>
<keyword evidence="5" id="KW-0004">4Fe-4S</keyword>
<dbReference type="InterPro" id="IPR009051">
    <property type="entry name" value="Helical_ferredxn"/>
</dbReference>
<dbReference type="GO" id="GO:0008177">
    <property type="term" value="F:succinate dehydrogenase (quinone) activity"/>
    <property type="evidence" value="ECO:0007669"/>
    <property type="project" value="UniProtKB-EC"/>
</dbReference>
<evidence type="ECO:0000256" key="12">
    <source>
        <dbReference type="ARBA" id="ARBA00023291"/>
    </source>
</evidence>
<dbReference type="InterPro" id="IPR036010">
    <property type="entry name" value="2Fe-2S_ferredoxin-like_sf"/>
</dbReference>
<dbReference type="GO" id="GO:0051539">
    <property type="term" value="F:4 iron, 4 sulfur cluster binding"/>
    <property type="evidence" value="ECO:0007669"/>
    <property type="project" value="UniProtKB-KW"/>
</dbReference>
<evidence type="ECO:0000256" key="2">
    <source>
        <dbReference type="ARBA" id="ARBA00001966"/>
    </source>
</evidence>
<dbReference type="PATRIC" id="fig|196627.13.peg.373"/>
<evidence type="ECO:0000256" key="11">
    <source>
        <dbReference type="ARBA" id="ARBA00023014"/>
    </source>
</evidence>
<dbReference type="SMR" id="Q8NTD5"/>
<dbReference type="eggNOG" id="COG0479">
    <property type="taxonomic scope" value="Bacteria"/>
</dbReference>
<name>Q8NTD5_CORGL</name>
<dbReference type="InterPro" id="IPR050573">
    <property type="entry name" value="SDH/FRD_Iron-Sulfur"/>
</dbReference>
<dbReference type="InterPro" id="IPR017896">
    <property type="entry name" value="4Fe4S_Fe-S-bd"/>
</dbReference>
<evidence type="ECO:0000256" key="5">
    <source>
        <dbReference type="ARBA" id="ARBA00022485"/>
    </source>
</evidence>
<dbReference type="Pfam" id="PF12838">
    <property type="entry name" value="Fer4_7"/>
    <property type="match status" value="1"/>
</dbReference>
<keyword evidence="16" id="KW-1185">Reference proteome</keyword>
<dbReference type="EC" id="1.3.5.1" evidence="4"/>
<comment type="cofactor">
    <cofactor evidence="13">
        <name>[2Fe-2S] cluster</name>
        <dbReference type="ChEBI" id="CHEBI:190135"/>
    </cofactor>
</comment>
<dbReference type="InterPro" id="IPR004489">
    <property type="entry name" value="Succ_DH/fum_Rdtase_Fe-S"/>
</dbReference>
<gene>
    <name evidence="15" type="ordered locus">Cgl0372</name>
</gene>
<dbReference type="InterPro" id="IPR006058">
    <property type="entry name" value="2Fe2S_fd_BS"/>
</dbReference>
<evidence type="ECO:0000259" key="14">
    <source>
        <dbReference type="PROSITE" id="PS51379"/>
    </source>
</evidence>
<dbReference type="BioCyc" id="CORYNE:G18NG-9929-MONOMER"/>
<dbReference type="SUPFAM" id="SSF46548">
    <property type="entry name" value="alpha-helical ferredoxin"/>
    <property type="match status" value="1"/>
</dbReference>
<evidence type="ECO:0000313" key="16">
    <source>
        <dbReference type="Proteomes" id="UP000000582"/>
    </source>
</evidence>
<evidence type="ECO:0000256" key="4">
    <source>
        <dbReference type="ARBA" id="ARBA00012792"/>
    </source>
</evidence>
<dbReference type="Gene3D" id="3.10.20.30">
    <property type="match status" value="1"/>
</dbReference>
<dbReference type="AlphaFoldDB" id="Q8NTD5"/>
<dbReference type="GO" id="GO:0009055">
    <property type="term" value="F:electron transfer activity"/>
    <property type="evidence" value="ECO:0007669"/>
    <property type="project" value="InterPro"/>
</dbReference>
<dbReference type="InterPro" id="IPR017900">
    <property type="entry name" value="4Fe4S_Fe_S_CS"/>
</dbReference>
<dbReference type="SUPFAM" id="SSF54292">
    <property type="entry name" value="2Fe-2S ferredoxin-like"/>
    <property type="match status" value="1"/>
</dbReference>
<dbReference type="InterPro" id="IPR012675">
    <property type="entry name" value="Beta-grasp_dom_sf"/>
</dbReference>
<evidence type="ECO:0000256" key="1">
    <source>
        <dbReference type="ARBA" id="ARBA00001927"/>
    </source>
</evidence>
<dbReference type="OrthoDB" id="9804391at2"/>
<evidence type="ECO:0000256" key="8">
    <source>
        <dbReference type="ARBA" id="ARBA00022723"/>
    </source>
</evidence>
<dbReference type="PANTHER" id="PTHR11921">
    <property type="entry name" value="SUCCINATE DEHYDROGENASE IRON-SULFUR PROTEIN"/>
    <property type="match status" value="1"/>
</dbReference>
<dbReference type="STRING" id="196627.cg0447"/>
<dbReference type="Gene3D" id="1.10.1060.10">
    <property type="entry name" value="Alpha-helical ferredoxin"/>
    <property type="match status" value="1"/>
</dbReference>
<reference evidence="16" key="1">
    <citation type="journal article" date="2003" name="Appl. Microbiol. Biotechnol.">
        <title>The Corynebacterium glutamicum genome: features and impacts on biotechnological processes.</title>
        <authorList>
            <person name="Ikeda M."/>
            <person name="Nakagawa S."/>
        </authorList>
    </citation>
    <scope>NUCLEOTIDE SEQUENCE [LARGE SCALE GENOMIC DNA]</scope>
    <source>
        <strain evidence="16">ATCC 13032 / DSM 20300 / BCRC 11384 / JCM 1318 / LMG 3730 / NCIMB 10025</strain>
    </source>
</reference>
<dbReference type="NCBIfam" id="NF005746">
    <property type="entry name" value="PRK07570.1"/>
    <property type="match status" value="1"/>
</dbReference>
<dbReference type="PANTHER" id="PTHR11921:SF41">
    <property type="entry name" value="SUCCINATE DEHYDROGENASE"/>
    <property type="match status" value="1"/>
</dbReference>
<dbReference type="PROSITE" id="PS51379">
    <property type="entry name" value="4FE4S_FER_2"/>
    <property type="match status" value="1"/>
</dbReference>
<accession>Q8NTD5</accession>
<keyword evidence="10" id="KW-0408">Iron</keyword>
<sequence>MGTRRERNLRPPRRTTVLRIRPTADKELQVMKLTLEIWRQAGPTAEGKFETVQVDDAVAQMSILELLDHVNNKFIEEGKEPFAFASDCREGICGTCGLLVNGRPHGADQNKPACAQRLVSYKEGDTLKIEPLRSAAYPVIKDMVVDRSALDRVMEQGGYVTINAGTAPDADTLHVNHETAELALDHAACIGCGACVAACPNGAAHLFTGAKLVHLSLLPLGKEERGLRARKMVDEMETNFGHCSLYGECADVCPAGIPLTAVAAVTKERARAAFRGKDD</sequence>
<dbReference type="GO" id="GO:0022904">
    <property type="term" value="P:respiratory electron transport chain"/>
    <property type="evidence" value="ECO:0007669"/>
    <property type="project" value="TreeGrafter"/>
</dbReference>
<dbReference type="GO" id="GO:0051537">
    <property type="term" value="F:2 iron, 2 sulfur cluster binding"/>
    <property type="evidence" value="ECO:0007669"/>
    <property type="project" value="UniProtKB-KW"/>
</dbReference>
<dbReference type="HOGENOM" id="CLU_044838_3_3_11"/>
<dbReference type="GO" id="GO:0046872">
    <property type="term" value="F:metal ion binding"/>
    <property type="evidence" value="ECO:0007669"/>
    <property type="project" value="UniProtKB-KW"/>
</dbReference>
<keyword evidence="12" id="KW-0003">3Fe-4S</keyword>
<keyword evidence="7" id="KW-0001">2Fe-2S</keyword>
<dbReference type="PROSITE" id="PS00198">
    <property type="entry name" value="4FE4S_FER_1"/>
    <property type="match status" value="1"/>
</dbReference>
<keyword evidence="8" id="KW-0479">Metal-binding</keyword>
<evidence type="ECO:0000313" key="15">
    <source>
        <dbReference type="EMBL" id="BAB97765.1"/>
    </source>
</evidence>
<evidence type="ECO:0000256" key="13">
    <source>
        <dbReference type="ARBA" id="ARBA00034078"/>
    </source>
</evidence>
<keyword evidence="6" id="KW-0816">Tricarboxylic acid cycle</keyword>
<proteinExistence type="inferred from homology"/>
<dbReference type="NCBIfam" id="TIGR00384">
    <property type="entry name" value="dhsB"/>
    <property type="match status" value="1"/>
</dbReference>
<dbReference type="Proteomes" id="UP000000582">
    <property type="component" value="Chromosome"/>
</dbReference>
<evidence type="ECO:0000256" key="10">
    <source>
        <dbReference type="ARBA" id="ARBA00023004"/>
    </source>
</evidence>
<evidence type="ECO:0000256" key="3">
    <source>
        <dbReference type="ARBA" id="ARBA00009433"/>
    </source>
</evidence>
<comment type="cofactor">
    <cofactor evidence="1">
        <name>[3Fe-4S] cluster</name>
        <dbReference type="ChEBI" id="CHEBI:21137"/>
    </cofactor>
</comment>
<dbReference type="PROSITE" id="PS00197">
    <property type="entry name" value="2FE2S_FER_1"/>
    <property type="match status" value="1"/>
</dbReference>
<dbReference type="KEGG" id="cgl:Cgl0372"/>
<dbReference type="Pfam" id="PF13085">
    <property type="entry name" value="Fer2_3"/>
    <property type="match status" value="1"/>
</dbReference>
<organism evidence="15 16">
    <name type="scientific">Corynebacterium glutamicum (strain ATCC 13032 / DSM 20300 / JCM 1318 / BCRC 11384 / CCUG 27702 / LMG 3730 / NBRC 12168 / NCIMB 10025 / NRRL B-2784 / 534)</name>
    <dbReference type="NCBI Taxonomy" id="196627"/>
    <lineage>
        <taxon>Bacteria</taxon>
        <taxon>Bacillati</taxon>
        <taxon>Actinomycetota</taxon>
        <taxon>Actinomycetes</taxon>
        <taxon>Mycobacteriales</taxon>
        <taxon>Corynebacteriaceae</taxon>
        <taxon>Corynebacterium</taxon>
    </lineage>
</organism>
<evidence type="ECO:0000256" key="9">
    <source>
        <dbReference type="ARBA" id="ARBA00023002"/>
    </source>
</evidence>
<evidence type="ECO:0000256" key="6">
    <source>
        <dbReference type="ARBA" id="ARBA00022532"/>
    </source>
</evidence>
<dbReference type="GO" id="GO:0006099">
    <property type="term" value="P:tricarboxylic acid cycle"/>
    <property type="evidence" value="ECO:0007669"/>
    <property type="project" value="UniProtKB-KW"/>
</dbReference>
<comment type="cofactor">
    <cofactor evidence="2">
        <name>[4Fe-4S] cluster</name>
        <dbReference type="ChEBI" id="CHEBI:49883"/>
    </cofactor>
</comment>
<keyword evidence="11" id="KW-0411">Iron-sulfur</keyword>
<dbReference type="GO" id="GO:0051538">
    <property type="term" value="F:3 iron, 4 sulfur cluster binding"/>
    <property type="evidence" value="ECO:0007669"/>
    <property type="project" value="UniProtKB-KW"/>
</dbReference>